<evidence type="ECO:0000313" key="4">
    <source>
        <dbReference type="Proteomes" id="UP000182836"/>
    </source>
</evidence>
<evidence type="ECO:0000313" key="1">
    <source>
        <dbReference type="EMBL" id="KON98024.1"/>
    </source>
</evidence>
<dbReference type="GeneID" id="42308168"/>
<reference evidence="2 4" key="2">
    <citation type="submission" date="2016-10" db="EMBL/GenBank/DDBJ databases">
        <authorList>
            <person name="de Groot N.N."/>
        </authorList>
    </citation>
    <scope>NUCLEOTIDE SEQUENCE [LARGE SCALE GENOMIC DNA]</scope>
    <source>
        <strain evidence="2 4">DSM 2895</strain>
    </source>
</reference>
<gene>
    <name evidence="1" type="ORF">AF333_23890</name>
    <name evidence="2" type="ORF">SAMN04487909_101251</name>
</gene>
<dbReference type="InterPro" id="IPR036152">
    <property type="entry name" value="Asp/glu_Ase-like_sf"/>
</dbReference>
<dbReference type="PIRSF" id="PIRSF500176">
    <property type="entry name" value="L_ASNase"/>
    <property type="match status" value="1"/>
</dbReference>
<dbReference type="Proteomes" id="UP000182836">
    <property type="component" value="Unassembled WGS sequence"/>
</dbReference>
<keyword evidence="3" id="KW-1185">Reference proteome</keyword>
<organism evidence="1 3">
    <name type="scientific">Aneurinibacillus migulanus</name>
    <name type="common">Bacillus migulanus</name>
    <dbReference type="NCBI Taxonomy" id="47500"/>
    <lineage>
        <taxon>Bacteria</taxon>
        <taxon>Bacillati</taxon>
        <taxon>Bacillota</taxon>
        <taxon>Bacilli</taxon>
        <taxon>Bacillales</taxon>
        <taxon>Paenibacillaceae</taxon>
        <taxon>Aneurinibacillus group</taxon>
        <taxon>Aneurinibacillus</taxon>
    </lineage>
</organism>
<dbReference type="GO" id="GO:0004067">
    <property type="term" value="F:asparaginase activity"/>
    <property type="evidence" value="ECO:0007669"/>
    <property type="project" value="UniProtKB-UniRule"/>
</dbReference>
<dbReference type="InterPro" id="IPR006034">
    <property type="entry name" value="Asparaginase/glutaminase-like"/>
</dbReference>
<evidence type="ECO:0000313" key="3">
    <source>
        <dbReference type="Proteomes" id="UP000037269"/>
    </source>
</evidence>
<dbReference type="PIRSF" id="PIRSF001220">
    <property type="entry name" value="L-ASNase_gatD"/>
    <property type="match status" value="1"/>
</dbReference>
<dbReference type="RefSeq" id="WP_043067953.1">
    <property type="nucleotide sequence ID" value="NZ_BJOA01000024.1"/>
</dbReference>
<dbReference type="SUPFAM" id="SSF53774">
    <property type="entry name" value="Glutaminase/Asparaginase"/>
    <property type="match status" value="1"/>
</dbReference>
<evidence type="ECO:0000313" key="2">
    <source>
        <dbReference type="EMBL" id="SDI01623.1"/>
    </source>
</evidence>
<accession>A0A0D1XXU2</accession>
<dbReference type="AlphaFoldDB" id="A0A0D1XXU2"/>
<dbReference type="Proteomes" id="UP000037269">
    <property type="component" value="Unassembled WGS sequence"/>
</dbReference>
<dbReference type="PATRIC" id="fig|47500.8.peg.3320"/>
<dbReference type="EMBL" id="FNED01000001">
    <property type="protein sequence ID" value="SDI01623.1"/>
    <property type="molecule type" value="Genomic_DNA"/>
</dbReference>
<sequence length="78" mass="8691">MRNMQEAARKVVVLNTDGTIAMSVDDDTDAVKPGEVHPLHTIEPLLKQYGQVEIIDITVTSDKPVMMNTHSFTVDLIR</sequence>
<protein>
    <submittedName>
        <fullName evidence="1">Uncharacterized protein</fullName>
    </submittedName>
</protein>
<dbReference type="PROSITE" id="PS51732">
    <property type="entry name" value="ASN_GLN_ASE_3"/>
    <property type="match status" value="1"/>
</dbReference>
<dbReference type="EMBL" id="LGUG01000004">
    <property type="protein sequence ID" value="KON98024.1"/>
    <property type="molecule type" value="Genomic_DNA"/>
</dbReference>
<reference evidence="1 3" key="1">
    <citation type="submission" date="2015-07" db="EMBL/GenBank/DDBJ databases">
        <title>Fjat-14205 dsm 2895.</title>
        <authorList>
            <person name="Liu B."/>
            <person name="Wang J."/>
            <person name="Zhu Y."/>
            <person name="Liu G."/>
            <person name="Chen Q."/>
            <person name="Chen Z."/>
            <person name="Lan J."/>
            <person name="Che J."/>
            <person name="Ge C."/>
            <person name="Shi H."/>
            <person name="Pan Z."/>
            <person name="Liu X."/>
        </authorList>
    </citation>
    <scope>NUCLEOTIDE SEQUENCE [LARGE SCALE GENOMIC DNA]</scope>
    <source>
        <strain evidence="1 3">DSM 2895</strain>
    </source>
</reference>
<proteinExistence type="predicted"/>
<name>A0A0D1XXU2_ANEMI</name>